<dbReference type="Proteomes" id="UP000033966">
    <property type="component" value="Unassembled WGS sequence"/>
</dbReference>
<comment type="caution">
    <text evidence="2">The sequence shown here is derived from an EMBL/GenBank/DDBJ whole genome shotgun (WGS) entry which is preliminary data.</text>
</comment>
<feature type="transmembrane region" description="Helical" evidence="1">
    <location>
        <begin position="63"/>
        <end position="84"/>
    </location>
</feature>
<gene>
    <name evidence="2" type="ORF">UW92_C0005G0027</name>
</gene>
<accession>A0A0G1P729</accession>
<reference evidence="2 3" key="1">
    <citation type="journal article" date="2015" name="Nature">
        <title>rRNA introns, odd ribosomes, and small enigmatic genomes across a large radiation of phyla.</title>
        <authorList>
            <person name="Brown C.T."/>
            <person name="Hug L.A."/>
            <person name="Thomas B.C."/>
            <person name="Sharon I."/>
            <person name="Castelle C.J."/>
            <person name="Singh A."/>
            <person name="Wilkins M.J."/>
            <person name="Williams K.H."/>
            <person name="Banfield J.F."/>
        </authorList>
    </citation>
    <scope>NUCLEOTIDE SEQUENCE [LARGE SCALE GENOMIC DNA]</scope>
</reference>
<evidence type="ECO:0000256" key="1">
    <source>
        <dbReference type="SAM" id="Phobius"/>
    </source>
</evidence>
<evidence type="ECO:0000313" key="2">
    <source>
        <dbReference type="EMBL" id="KKT92179.1"/>
    </source>
</evidence>
<feature type="transmembrane region" description="Helical" evidence="1">
    <location>
        <begin position="176"/>
        <end position="193"/>
    </location>
</feature>
<organism evidence="2 3">
    <name type="scientific">Candidatus Jorgensenbacteria bacterium GW2011_GWA2_45_13</name>
    <dbReference type="NCBI Taxonomy" id="1618662"/>
    <lineage>
        <taxon>Bacteria</taxon>
        <taxon>Candidatus Joergenseniibacteriota</taxon>
    </lineage>
</organism>
<protein>
    <submittedName>
        <fullName evidence="2">Uncharacterized protein</fullName>
    </submittedName>
</protein>
<dbReference type="AlphaFoldDB" id="A0A0G1P729"/>
<name>A0A0G1P729_9BACT</name>
<evidence type="ECO:0000313" key="3">
    <source>
        <dbReference type="Proteomes" id="UP000033966"/>
    </source>
</evidence>
<keyword evidence="1" id="KW-0812">Transmembrane</keyword>
<keyword evidence="1" id="KW-1133">Transmembrane helix</keyword>
<feature type="transmembrane region" description="Helical" evidence="1">
    <location>
        <begin position="29"/>
        <end position="51"/>
    </location>
</feature>
<sequence length="223" mass="25374">MQYFFRFVENNRVFSTGCIINVMEYGQDIILFVSLCVLAGGIFLQLGWRFFSAVHSFFDDDRLLFASRTLFFLGILFIVGWYAYLVYAQYAAWRDAGPPTNFLVPPYQGIGYVLWYEFIRFGLYYVFSACAAVLLLFSSLYYNKIFGGRFLESGEPYLGALAVFLLGNPAWGYLWIYYLAAVLVAGVLGSLITSRTLDRGESFSLFFLWLPLAIAGIIIVSII</sequence>
<proteinExistence type="predicted"/>
<keyword evidence="1" id="KW-0472">Membrane</keyword>
<feature type="transmembrane region" description="Helical" evidence="1">
    <location>
        <begin position="205"/>
        <end position="222"/>
    </location>
</feature>
<dbReference type="EMBL" id="LCKF01000005">
    <property type="protein sequence ID" value="KKT92179.1"/>
    <property type="molecule type" value="Genomic_DNA"/>
</dbReference>
<feature type="transmembrane region" description="Helical" evidence="1">
    <location>
        <begin position="122"/>
        <end position="142"/>
    </location>
</feature>